<gene>
    <name evidence="12" type="primary">hypF</name>
    <name evidence="12" type="ORF">H6F41_14415</name>
</gene>
<dbReference type="InterPro" id="IPR017968">
    <property type="entry name" value="Acylphosphatase_CS"/>
</dbReference>
<feature type="domain" description="YrdC-like" evidence="11">
    <location>
        <begin position="208"/>
        <end position="391"/>
    </location>
</feature>
<dbReference type="PROSITE" id="PS51163">
    <property type="entry name" value="YRDC"/>
    <property type="match status" value="1"/>
</dbReference>
<feature type="domain" description="Acylphosphatase-like" evidence="10">
    <location>
        <begin position="10"/>
        <end position="96"/>
    </location>
</feature>
<evidence type="ECO:0000256" key="5">
    <source>
        <dbReference type="ARBA" id="ARBA00022771"/>
    </source>
</evidence>
<dbReference type="Pfam" id="PF00708">
    <property type="entry name" value="Acylphosphatase"/>
    <property type="match status" value="1"/>
</dbReference>
<dbReference type="InterPro" id="IPR004421">
    <property type="entry name" value="Carbamoyltransferase_HypF"/>
</dbReference>
<dbReference type="Proteomes" id="UP000642094">
    <property type="component" value="Unassembled WGS sequence"/>
</dbReference>
<feature type="active site" evidence="9">
    <location>
        <position position="25"/>
    </location>
</feature>
<dbReference type="Pfam" id="PF07503">
    <property type="entry name" value="zf-HYPF"/>
    <property type="match status" value="2"/>
</dbReference>
<dbReference type="RefSeq" id="WP_190404158.1">
    <property type="nucleotide sequence ID" value="NZ_JACJQB010000035.1"/>
</dbReference>
<dbReference type="Gene3D" id="3.90.870.50">
    <property type="match status" value="1"/>
</dbReference>
<dbReference type="EMBL" id="JACJQB010000035">
    <property type="protein sequence ID" value="MBD2189332.1"/>
    <property type="molecule type" value="Genomic_DNA"/>
</dbReference>
<dbReference type="InterPro" id="IPR001792">
    <property type="entry name" value="Acylphosphatase-like_dom"/>
</dbReference>
<dbReference type="NCBIfam" id="TIGR00143">
    <property type="entry name" value="hypF"/>
    <property type="match status" value="1"/>
</dbReference>
<name>A0ABR7ZZF5_9CYAN</name>
<dbReference type="Gene3D" id="3.30.110.120">
    <property type="match status" value="1"/>
</dbReference>
<comment type="caution">
    <text evidence="12">The sequence shown here is derived from an EMBL/GenBank/DDBJ whole genome shotgun (WGS) entry which is preliminary data.</text>
</comment>
<evidence type="ECO:0000256" key="2">
    <source>
        <dbReference type="ARBA" id="ARBA00008097"/>
    </source>
</evidence>
<dbReference type="Pfam" id="PF22521">
    <property type="entry name" value="HypF_C_2"/>
    <property type="match status" value="1"/>
</dbReference>
<dbReference type="SUPFAM" id="SSF53067">
    <property type="entry name" value="Actin-like ATPase domain"/>
    <property type="match status" value="1"/>
</dbReference>
<sequence>MLPHQSQLKSLTLQISGAVQGVGFRPFIYRLAMELQLRGWVNNNAQGVTVVVEGTQLQLELFLARLPTEKPVRSQIHKITQEWSAPAYYQSFEIHESTDHSSRKTVVILPDLATCDDCVQDIFNPLNRRYRYPFTNCTNCGSRYSIITALPYDRHHTTMGKFVMCADCQAEYDHPLDRRFQAQPNACPRCGPQLALWDRHGQVIATGNHALLITVQEIRAGKILAIKGLGGFQLVVDATNDLAIAQLRSRKQRPHKPFAVMYPSLEYIQTDCQVSALEGQLLTAPEAPIVLLRKLNKDNHPLISGNRSIGAMLPYTPLHYLLLAELQIPIIATSGNLASEPICIDNQEVIANLGNIADFFLVHNRDIAQPVDDSVVRVINDQPVILRRARGYAPAPLNFEHGYLDSHTEDPQILAVGGHLKNAIAISINNAIILSQHIGDLETTKAFDHFQKIIQRLSDAYEFQPDVIACDAHPDYLSSQYARQLAQDLGIPLIPVQHHYAHVLAAMADRQMQPPVLGIAWDGTGYGVDSTIWGGEFLKITQTGFERVAHLRKFPLLGGDRAAKEPRRVALAMLWEIFGESLWEQEDSTVQMVLATFSSSELRMFRQILKKQPTMPQTSSMGRLFDAVASLLDVCHRASFEGQAAIALEDLSGDLDLDEFYPLDVKNNGEIGWTSLITSILENRQNQIEIAIIAIKFHNSLVEVIVQIAKQIGIVQVVLTGGCFQNRYLTERAIQKLQQAGFRTYTHQQISPNDGGLAVGQIMAVMQRKVLT</sequence>
<dbReference type="InterPro" id="IPR051060">
    <property type="entry name" value="Carbamoyltrans_HypF-like"/>
</dbReference>
<protein>
    <recommendedName>
        <fullName evidence="8">Carbamoyltransferase</fullName>
        <ecNumber evidence="8">6.2.-.-</ecNumber>
    </recommendedName>
</protein>
<dbReference type="PANTHER" id="PTHR42959:SF1">
    <property type="entry name" value="CARBAMOYLTRANSFERASE HYPF"/>
    <property type="match status" value="1"/>
</dbReference>
<evidence type="ECO:0000313" key="12">
    <source>
        <dbReference type="EMBL" id="MBD2189332.1"/>
    </source>
</evidence>
<dbReference type="PIRSF" id="PIRSF006256">
    <property type="entry name" value="CMPcnvr_hdrg_mat"/>
    <property type="match status" value="1"/>
</dbReference>
<evidence type="ECO:0000256" key="3">
    <source>
        <dbReference type="ARBA" id="ARBA00022598"/>
    </source>
</evidence>
<dbReference type="InterPro" id="IPR055128">
    <property type="entry name" value="HypF_C_2"/>
</dbReference>
<keyword evidence="3" id="KW-0436">Ligase</keyword>
<keyword evidence="4" id="KW-0479">Metal-binding</keyword>
<keyword evidence="9" id="KW-0378">Hydrolase</keyword>
<dbReference type="Pfam" id="PF01300">
    <property type="entry name" value="Sua5_yciO_yrdC"/>
    <property type="match status" value="1"/>
</dbReference>
<dbReference type="InterPro" id="IPR041440">
    <property type="entry name" value="HypF_C"/>
</dbReference>
<dbReference type="Gene3D" id="3.30.420.360">
    <property type="match status" value="1"/>
</dbReference>
<dbReference type="InterPro" id="IPR006070">
    <property type="entry name" value="Sua5-like_dom"/>
</dbReference>
<keyword evidence="5" id="KW-0863">Zinc-finger</keyword>
<reference evidence="12 13" key="1">
    <citation type="journal article" date="2020" name="ISME J.">
        <title>Comparative genomics reveals insights into cyanobacterial evolution and habitat adaptation.</title>
        <authorList>
            <person name="Chen M.Y."/>
            <person name="Teng W.K."/>
            <person name="Zhao L."/>
            <person name="Hu C.X."/>
            <person name="Zhou Y.K."/>
            <person name="Han B.P."/>
            <person name="Song L.R."/>
            <person name="Shu W.S."/>
        </authorList>
    </citation>
    <scope>NUCLEOTIDE SEQUENCE [LARGE SCALE GENOMIC DNA]</scope>
    <source>
        <strain evidence="12 13">FACHB-723</strain>
    </source>
</reference>
<dbReference type="Gene3D" id="3.30.420.40">
    <property type="match status" value="1"/>
</dbReference>
<comment type="catalytic activity">
    <reaction evidence="7">
        <text>C-terminal L-cysteinyl-[HypE protein] + carbamoyl phosphate + ATP + H2O = C-terminal S-carboxamide-L-cysteinyl-[HypE protein] + AMP + phosphate + diphosphate + H(+)</text>
        <dbReference type="Rhea" id="RHEA:55636"/>
        <dbReference type="Rhea" id="RHEA-COMP:14247"/>
        <dbReference type="Rhea" id="RHEA-COMP:14392"/>
        <dbReference type="ChEBI" id="CHEBI:15377"/>
        <dbReference type="ChEBI" id="CHEBI:15378"/>
        <dbReference type="ChEBI" id="CHEBI:30616"/>
        <dbReference type="ChEBI" id="CHEBI:33019"/>
        <dbReference type="ChEBI" id="CHEBI:43474"/>
        <dbReference type="ChEBI" id="CHEBI:58228"/>
        <dbReference type="ChEBI" id="CHEBI:76913"/>
        <dbReference type="ChEBI" id="CHEBI:139126"/>
        <dbReference type="ChEBI" id="CHEBI:456215"/>
    </reaction>
</comment>
<dbReference type="SUPFAM" id="SSF55821">
    <property type="entry name" value="YrdC/RibB"/>
    <property type="match status" value="1"/>
</dbReference>
<evidence type="ECO:0000256" key="1">
    <source>
        <dbReference type="ARBA" id="ARBA00004711"/>
    </source>
</evidence>
<evidence type="ECO:0000256" key="8">
    <source>
        <dbReference type="PIRNR" id="PIRNR006256"/>
    </source>
</evidence>
<proteinExistence type="inferred from homology"/>
<evidence type="ECO:0000256" key="7">
    <source>
        <dbReference type="ARBA" id="ARBA00048220"/>
    </source>
</evidence>
<dbReference type="SUPFAM" id="SSF54975">
    <property type="entry name" value="Acylphosphatase/BLUF domain-like"/>
    <property type="match status" value="1"/>
</dbReference>
<evidence type="ECO:0000259" key="11">
    <source>
        <dbReference type="PROSITE" id="PS51163"/>
    </source>
</evidence>
<dbReference type="PROSITE" id="PS00150">
    <property type="entry name" value="ACYLPHOSPHATASE_1"/>
    <property type="match status" value="1"/>
</dbReference>
<accession>A0ABR7ZZF5</accession>
<evidence type="ECO:0000313" key="13">
    <source>
        <dbReference type="Proteomes" id="UP000642094"/>
    </source>
</evidence>
<dbReference type="InterPro" id="IPR043129">
    <property type="entry name" value="ATPase_NBD"/>
</dbReference>
<evidence type="ECO:0000256" key="9">
    <source>
        <dbReference type="PROSITE-ProRule" id="PRU00520"/>
    </source>
</evidence>
<dbReference type="PANTHER" id="PTHR42959">
    <property type="entry name" value="CARBAMOYLTRANSFERASE"/>
    <property type="match status" value="1"/>
</dbReference>
<evidence type="ECO:0000256" key="6">
    <source>
        <dbReference type="ARBA" id="ARBA00022833"/>
    </source>
</evidence>
<dbReference type="PROSITE" id="PS51160">
    <property type="entry name" value="ACYLPHOSPHATASE_3"/>
    <property type="match status" value="1"/>
</dbReference>
<feature type="active site" evidence="9">
    <location>
        <position position="43"/>
    </location>
</feature>
<evidence type="ECO:0000256" key="4">
    <source>
        <dbReference type="ARBA" id="ARBA00022723"/>
    </source>
</evidence>
<keyword evidence="6" id="KW-0862">Zinc</keyword>
<dbReference type="EC" id="6.2.-.-" evidence="8"/>
<dbReference type="InterPro" id="IPR036046">
    <property type="entry name" value="Acylphosphatase-like_dom_sf"/>
</dbReference>
<dbReference type="InterPro" id="IPR017945">
    <property type="entry name" value="DHBP_synth_RibB-like_a/b_dom"/>
</dbReference>
<dbReference type="Pfam" id="PF17788">
    <property type="entry name" value="HypF_C"/>
    <property type="match status" value="1"/>
</dbReference>
<evidence type="ECO:0000259" key="10">
    <source>
        <dbReference type="PROSITE" id="PS51160"/>
    </source>
</evidence>
<organism evidence="12 13">
    <name type="scientific">Pseudanabaena mucicola FACHB-723</name>
    <dbReference type="NCBI Taxonomy" id="2692860"/>
    <lineage>
        <taxon>Bacteria</taxon>
        <taxon>Bacillati</taxon>
        <taxon>Cyanobacteriota</taxon>
        <taxon>Cyanophyceae</taxon>
        <taxon>Pseudanabaenales</taxon>
        <taxon>Pseudanabaenaceae</taxon>
        <taxon>Pseudanabaena</taxon>
    </lineage>
</organism>
<comment type="similarity">
    <text evidence="2 8">Belongs to the carbamoyltransferase HypF family.</text>
</comment>
<dbReference type="InterPro" id="IPR011125">
    <property type="entry name" value="Znf_HypF"/>
</dbReference>
<comment type="catalytic activity">
    <reaction evidence="9">
        <text>an acyl phosphate + H2O = a carboxylate + phosphate + H(+)</text>
        <dbReference type="Rhea" id="RHEA:14965"/>
        <dbReference type="ChEBI" id="CHEBI:15377"/>
        <dbReference type="ChEBI" id="CHEBI:15378"/>
        <dbReference type="ChEBI" id="CHEBI:29067"/>
        <dbReference type="ChEBI" id="CHEBI:43474"/>
        <dbReference type="ChEBI" id="CHEBI:59918"/>
        <dbReference type="EC" id="3.6.1.7"/>
    </reaction>
</comment>
<keyword evidence="13" id="KW-1185">Reference proteome</keyword>
<comment type="pathway">
    <text evidence="1">Protein modification; [NiFe] hydrogenase maturation.</text>
</comment>